<dbReference type="Proteomes" id="UP001156882">
    <property type="component" value="Unassembled WGS sequence"/>
</dbReference>
<feature type="transmembrane region" description="Helical" evidence="1">
    <location>
        <begin position="41"/>
        <end position="57"/>
    </location>
</feature>
<gene>
    <name evidence="3" type="ORF">GCM10007874_67250</name>
</gene>
<accession>A0ABQ6CVI8</accession>
<reference evidence="4" key="1">
    <citation type="journal article" date="2019" name="Int. J. Syst. Evol. Microbiol.">
        <title>The Global Catalogue of Microorganisms (GCM) 10K type strain sequencing project: providing services to taxonomists for standard genome sequencing and annotation.</title>
        <authorList>
            <consortium name="The Broad Institute Genomics Platform"/>
            <consortium name="The Broad Institute Genome Sequencing Center for Infectious Disease"/>
            <person name="Wu L."/>
            <person name="Ma J."/>
        </authorList>
    </citation>
    <scope>NUCLEOTIDE SEQUENCE [LARGE SCALE GENOMIC DNA]</scope>
    <source>
        <strain evidence="4">NBRC 101365</strain>
    </source>
</reference>
<keyword evidence="1" id="KW-0812">Transmembrane</keyword>
<name>A0ABQ6CVI8_9HYPH</name>
<dbReference type="Pfam" id="PF21741">
    <property type="entry name" value="DUF6867"/>
    <property type="match status" value="1"/>
</dbReference>
<evidence type="ECO:0000256" key="1">
    <source>
        <dbReference type="SAM" id="Phobius"/>
    </source>
</evidence>
<dbReference type="InterPro" id="IPR049201">
    <property type="entry name" value="DUF6867"/>
</dbReference>
<sequence length="117" mass="13380">MDHFLYEDNAFKFVLVTIIMGGWAAWMTGKACASTWSRYPTLFIYLTILTAGVRFLHQAPFGGDMFSPHYFVVDFIYIQLVGLLSYRLKLASQMVSRYGWMFQKSGAVGWSARSPVE</sequence>
<dbReference type="EMBL" id="BSPC01000080">
    <property type="protein sequence ID" value="GLS23704.1"/>
    <property type="molecule type" value="Genomic_DNA"/>
</dbReference>
<proteinExistence type="predicted"/>
<evidence type="ECO:0000313" key="4">
    <source>
        <dbReference type="Proteomes" id="UP001156882"/>
    </source>
</evidence>
<keyword evidence="1" id="KW-1133">Transmembrane helix</keyword>
<evidence type="ECO:0000259" key="2">
    <source>
        <dbReference type="Pfam" id="PF21741"/>
    </source>
</evidence>
<feature type="transmembrane region" description="Helical" evidence="1">
    <location>
        <begin position="69"/>
        <end position="88"/>
    </location>
</feature>
<evidence type="ECO:0000313" key="3">
    <source>
        <dbReference type="EMBL" id="GLS23704.1"/>
    </source>
</evidence>
<comment type="caution">
    <text evidence="3">The sequence shown here is derived from an EMBL/GenBank/DDBJ whole genome shotgun (WGS) entry which is preliminary data.</text>
</comment>
<keyword evidence="1" id="KW-0472">Membrane</keyword>
<keyword evidence="4" id="KW-1185">Reference proteome</keyword>
<protein>
    <recommendedName>
        <fullName evidence="2">DUF6867 domain-containing protein</fullName>
    </recommendedName>
</protein>
<dbReference type="RefSeq" id="WP_284316635.1">
    <property type="nucleotide sequence ID" value="NZ_BSPC01000080.1"/>
</dbReference>
<feature type="domain" description="DUF6867" evidence="2">
    <location>
        <begin position="11"/>
        <end position="112"/>
    </location>
</feature>
<feature type="transmembrane region" description="Helical" evidence="1">
    <location>
        <begin position="12"/>
        <end position="29"/>
    </location>
</feature>
<organism evidence="3 4">
    <name type="scientific">Labrys miyagiensis</name>
    <dbReference type="NCBI Taxonomy" id="346912"/>
    <lineage>
        <taxon>Bacteria</taxon>
        <taxon>Pseudomonadati</taxon>
        <taxon>Pseudomonadota</taxon>
        <taxon>Alphaproteobacteria</taxon>
        <taxon>Hyphomicrobiales</taxon>
        <taxon>Xanthobacteraceae</taxon>
        <taxon>Labrys</taxon>
    </lineage>
</organism>